<evidence type="ECO:0000313" key="6">
    <source>
        <dbReference type="Proteomes" id="UP000198508"/>
    </source>
</evidence>
<dbReference type="SUPFAM" id="SSF52922">
    <property type="entry name" value="TK C-terminal domain-like"/>
    <property type="match status" value="1"/>
</dbReference>
<dbReference type="AlphaFoldDB" id="A0A1I0J3G8"/>
<dbReference type="NCBIfam" id="NF005507">
    <property type="entry name" value="PRK07119.1"/>
    <property type="match status" value="1"/>
</dbReference>
<dbReference type="InterPro" id="IPR009014">
    <property type="entry name" value="Transketo_C/PFOR_II"/>
</dbReference>
<dbReference type="GO" id="GO:0016491">
    <property type="term" value="F:oxidoreductase activity"/>
    <property type="evidence" value="ECO:0007669"/>
    <property type="project" value="UniProtKB-KW"/>
</dbReference>
<dbReference type="Gene3D" id="3.40.50.920">
    <property type="match status" value="1"/>
</dbReference>
<dbReference type="Proteomes" id="UP000198508">
    <property type="component" value="Unassembled WGS sequence"/>
</dbReference>
<dbReference type="Pfam" id="PF17147">
    <property type="entry name" value="PFOR_II"/>
    <property type="match status" value="1"/>
</dbReference>
<feature type="domain" description="Pyruvate:ferredoxin oxidoreductase core" evidence="4">
    <location>
        <begin position="243"/>
        <end position="327"/>
    </location>
</feature>
<dbReference type="RefSeq" id="WP_092368253.1">
    <property type="nucleotide sequence ID" value="NZ_FOIM01000026.1"/>
</dbReference>
<evidence type="ECO:0000259" key="3">
    <source>
        <dbReference type="Pfam" id="PF01855"/>
    </source>
</evidence>
<dbReference type="PANTHER" id="PTHR43088:SF1">
    <property type="entry name" value="SUBUNIT OF PYRUVATE:FLAVODOXIN OXIDOREDUCTASE"/>
    <property type="match status" value="1"/>
</dbReference>
<keyword evidence="1" id="KW-0560">Oxidoreductase</keyword>
<dbReference type="InterPro" id="IPR033412">
    <property type="entry name" value="PFOR_II"/>
</dbReference>
<dbReference type="InterPro" id="IPR002880">
    <property type="entry name" value="Pyrv_Fd/Flavodoxin_OxRdtase_N"/>
</dbReference>
<evidence type="ECO:0000256" key="1">
    <source>
        <dbReference type="ARBA" id="ARBA00023002"/>
    </source>
</evidence>
<dbReference type="EMBL" id="FOIM01000026">
    <property type="protein sequence ID" value="SEU04242.1"/>
    <property type="molecule type" value="Genomic_DNA"/>
</dbReference>
<dbReference type="Pfam" id="PF01855">
    <property type="entry name" value="POR_N"/>
    <property type="match status" value="1"/>
</dbReference>
<proteinExistence type="predicted"/>
<organism evidence="5 6">
    <name type="scientific">Enterocloster lavalensis</name>
    <dbReference type="NCBI Taxonomy" id="460384"/>
    <lineage>
        <taxon>Bacteria</taxon>
        <taxon>Bacillati</taxon>
        <taxon>Bacillota</taxon>
        <taxon>Clostridia</taxon>
        <taxon>Lachnospirales</taxon>
        <taxon>Lachnospiraceae</taxon>
        <taxon>Enterocloster</taxon>
    </lineage>
</organism>
<feature type="domain" description="Pyruvate flavodoxin/ferredoxin oxidoreductase pyrimidine binding" evidence="3">
    <location>
        <begin position="13"/>
        <end position="226"/>
    </location>
</feature>
<reference evidence="6" key="1">
    <citation type="submission" date="2016-10" db="EMBL/GenBank/DDBJ databases">
        <authorList>
            <person name="Varghese N."/>
            <person name="Submissions S."/>
        </authorList>
    </citation>
    <scope>NUCLEOTIDE SEQUENCE [LARGE SCALE GENOMIC DNA]</scope>
    <source>
        <strain evidence="6">NLAE-zl-G277</strain>
    </source>
</reference>
<evidence type="ECO:0000259" key="4">
    <source>
        <dbReference type="Pfam" id="PF17147"/>
    </source>
</evidence>
<gene>
    <name evidence="5" type="ORF">SAMN05216313_1269</name>
</gene>
<dbReference type="Gene3D" id="3.40.50.970">
    <property type="match status" value="1"/>
</dbReference>
<dbReference type="PANTHER" id="PTHR43088">
    <property type="entry name" value="SUBUNIT OF PYRUVATE:FLAVODOXIN OXIDOREDUCTASE-RELATED"/>
    <property type="match status" value="1"/>
</dbReference>
<feature type="coiled-coil region" evidence="2">
    <location>
        <begin position="214"/>
        <end position="241"/>
    </location>
</feature>
<protein>
    <submittedName>
        <fullName evidence="5">2-oxoglutarate ferredoxin oxidoreductase subunit alpha</fullName>
    </submittedName>
</protein>
<dbReference type="STRING" id="460384.SAMN05216313_1269"/>
<dbReference type="SUPFAM" id="SSF52518">
    <property type="entry name" value="Thiamin diphosphate-binding fold (THDP-binding)"/>
    <property type="match status" value="1"/>
</dbReference>
<dbReference type="InterPro" id="IPR052368">
    <property type="entry name" value="2-oxoacid_oxidoreductase"/>
</dbReference>
<name>A0A1I0J3G8_9FIRM</name>
<keyword evidence="6" id="KW-1185">Reference proteome</keyword>
<keyword evidence="2" id="KW-0175">Coiled coil</keyword>
<evidence type="ECO:0000313" key="5">
    <source>
        <dbReference type="EMBL" id="SEU04242.1"/>
    </source>
</evidence>
<dbReference type="InterPro" id="IPR029061">
    <property type="entry name" value="THDP-binding"/>
</dbReference>
<evidence type="ECO:0000256" key="2">
    <source>
        <dbReference type="SAM" id="Coils"/>
    </source>
</evidence>
<accession>A0A1I0J3G8</accession>
<dbReference type="CDD" id="cd07034">
    <property type="entry name" value="TPP_PYR_PFOR_IOR-alpha_like"/>
    <property type="match status" value="1"/>
</dbReference>
<sequence>MRQLMKGNDAIAEAAVRAGMRFFSGYPITPQTEILEYLSKRLPEVGGTFVQTESEISGISMVYGAAATGFRTMTSSSGPGFSLLQEGISYIASAELPCVIVEVMRYGTGLGDIFQAQGDYLQVVKNGGHGDYRCLVYAPSSVQEAADLMTLAFDKAEEHRNPVILLSDASISQMMEPVELPEMREHDPDQYQWSLKGRRSPEDFRRVTSNMYYIDNYDRYIQEKYQRIEEQEQRWQAVETEDAEYVLVAYGISSRICKEAVRLGRSQGIKLGLIRPITLYPYPVKAFEACRNAKCFISCELTPLAQMAEDVALAEGMRKDVYAITGGMEVFDSKDILDEVARIAAGEKKAVYKGND</sequence>